<reference evidence="1 2" key="1">
    <citation type="submission" date="2019-10" db="EMBL/GenBank/DDBJ databases">
        <authorList>
            <person name="Karimi E."/>
        </authorList>
    </citation>
    <scope>NUCLEOTIDE SEQUENCE [LARGE SCALE GENOMIC DNA]</scope>
    <source>
        <strain evidence="1">Bacillus sp. 348</strain>
    </source>
</reference>
<proteinExistence type="predicted"/>
<protein>
    <submittedName>
        <fullName evidence="1">Uncharacterized protein</fullName>
    </submittedName>
</protein>
<dbReference type="EMBL" id="CABWLH010000007">
    <property type="protein sequence ID" value="VXB00545.1"/>
    <property type="molecule type" value="Genomic_DNA"/>
</dbReference>
<dbReference type="AlphaFoldDB" id="A0A653M8T9"/>
<evidence type="ECO:0000313" key="2">
    <source>
        <dbReference type="Proteomes" id="UP000433089"/>
    </source>
</evidence>
<gene>
    <name evidence="1" type="ORF">BACI348_20099</name>
</gene>
<organism evidence="1 2">
    <name type="scientific">Bacillus altitudinis</name>
    <dbReference type="NCBI Taxonomy" id="293387"/>
    <lineage>
        <taxon>Bacteria</taxon>
        <taxon>Bacillati</taxon>
        <taxon>Bacillota</taxon>
        <taxon>Bacilli</taxon>
        <taxon>Bacillales</taxon>
        <taxon>Bacillaceae</taxon>
        <taxon>Bacillus</taxon>
    </lineage>
</organism>
<name>A0A653M8T9_BACAB</name>
<sequence>MDGGDLVHHVQIKASIAYQSPQLFLFSDYFITKSGSLQSFFIAMFLHIIEVQ</sequence>
<accession>A0A653M8T9</accession>
<evidence type="ECO:0000313" key="1">
    <source>
        <dbReference type="EMBL" id="VXB00545.1"/>
    </source>
</evidence>
<dbReference type="Proteomes" id="UP000433089">
    <property type="component" value="Unassembled WGS sequence"/>
</dbReference>